<evidence type="ECO:0000313" key="2">
    <source>
        <dbReference type="EMBL" id="BAJ91114.1"/>
    </source>
</evidence>
<sequence>MATRGKAEGELVLPQRAGVVTRLEQAVAFLLELVRAGKEHAGVRWGWERTSRIHGFGVRPTESREWRGKSSGSWAEEDNDDMEKREEARERDASESELSRRSGATERSDARPPFRWRRGLRRRR</sequence>
<protein>
    <submittedName>
        <fullName evidence="2">Predicted protein</fullName>
    </submittedName>
</protein>
<accession>F2D7P3</accession>
<dbReference type="AlphaFoldDB" id="F2D7P3"/>
<feature type="compositionally biased region" description="Basic and acidic residues" evidence="1">
    <location>
        <begin position="82"/>
        <end position="112"/>
    </location>
</feature>
<dbReference type="EMBL" id="AK359905">
    <property type="protein sequence ID" value="BAJ91114.1"/>
    <property type="molecule type" value="mRNA"/>
</dbReference>
<evidence type="ECO:0000256" key="1">
    <source>
        <dbReference type="SAM" id="MobiDB-lite"/>
    </source>
</evidence>
<organism evidence="2">
    <name type="scientific">Hordeum vulgare subsp. vulgare</name>
    <name type="common">Domesticated barley</name>
    <dbReference type="NCBI Taxonomy" id="112509"/>
    <lineage>
        <taxon>Eukaryota</taxon>
        <taxon>Viridiplantae</taxon>
        <taxon>Streptophyta</taxon>
        <taxon>Embryophyta</taxon>
        <taxon>Tracheophyta</taxon>
        <taxon>Spermatophyta</taxon>
        <taxon>Magnoliopsida</taxon>
        <taxon>Liliopsida</taxon>
        <taxon>Poales</taxon>
        <taxon>Poaceae</taxon>
        <taxon>BOP clade</taxon>
        <taxon>Pooideae</taxon>
        <taxon>Triticodae</taxon>
        <taxon>Triticeae</taxon>
        <taxon>Hordeinae</taxon>
        <taxon>Hordeum</taxon>
    </lineage>
</organism>
<reference evidence="2" key="1">
    <citation type="journal article" date="2011" name="Plant Physiol.">
        <title>Comprehensive sequence analysis of 24,783 barley full-length cDNAs derived from 12 clone libraries.</title>
        <authorList>
            <person name="Matsumoto T."/>
            <person name="Tanaka T."/>
            <person name="Sakai H."/>
            <person name="Amano N."/>
            <person name="Kanamori H."/>
            <person name="Kurita K."/>
            <person name="Kikuta A."/>
            <person name="Kamiya K."/>
            <person name="Yamamoto M."/>
            <person name="Ikawa H."/>
            <person name="Fujii N."/>
            <person name="Hori K."/>
            <person name="Itoh T."/>
            <person name="Sato K."/>
        </authorList>
    </citation>
    <scope>NUCLEOTIDE SEQUENCE</scope>
    <source>
        <tissue evidence="2">Shoot</tissue>
    </source>
</reference>
<proteinExistence type="evidence at transcript level"/>
<feature type="region of interest" description="Disordered" evidence="1">
    <location>
        <begin position="58"/>
        <end position="124"/>
    </location>
</feature>
<feature type="compositionally biased region" description="Basic residues" evidence="1">
    <location>
        <begin position="114"/>
        <end position="124"/>
    </location>
</feature>
<name>F2D7P3_HORVV</name>